<comment type="caution">
    <text evidence="1">The sequence shown here is derived from an EMBL/GenBank/DDBJ whole genome shotgun (WGS) entry which is preliminary data.</text>
</comment>
<feature type="non-terminal residue" evidence="1">
    <location>
        <position position="54"/>
    </location>
</feature>
<accession>A0A009R5V4</accession>
<reference evidence="1 2" key="1">
    <citation type="submission" date="2014-02" db="EMBL/GenBank/DDBJ databases">
        <title>Comparative genomics and transcriptomics to identify genetic mechanisms underlying the emergence of carbapenem resistant Acinetobacter baumannii (CRAb).</title>
        <authorList>
            <person name="Harris A.D."/>
            <person name="Johnson K.J."/>
            <person name="George J."/>
            <person name="Shefchek K."/>
            <person name="Daugherty S.C."/>
            <person name="Parankush S."/>
            <person name="Sadzewicz L."/>
            <person name="Tallon L."/>
            <person name="Sengamalay N."/>
            <person name="Hazen T.H."/>
            <person name="Rasko D.A."/>
        </authorList>
    </citation>
    <scope>NUCLEOTIDE SEQUENCE [LARGE SCALE GENOMIC DNA]</scope>
    <source>
        <strain evidence="1 2">99063</strain>
    </source>
</reference>
<dbReference type="AlphaFoldDB" id="A0A009R5V4"/>
<name>A0A009R5V4_ACIBA</name>
<evidence type="ECO:0000313" key="1">
    <source>
        <dbReference type="EMBL" id="EXC34948.1"/>
    </source>
</evidence>
<dbReference type="EMBL" id="JEXJ01000422">
    <property type="protein sequence ID" value="EXC34948.1"/>
    <property type="molecule type" value="Genomic_DNA"/>
</dbReference>
<proteinExistence type="predicted"/>
<protein>
    <submittedName>
        <fullName evidence="1">TetR family transcriptional regulator domain protein</fullName>
    </submittedName>
</protein>
<gene>
    <name evidence="1" type="ORF">J529_4736</name>
</gene>
<sequence length="54" mass="6168">MPVFSTHFKSDGISISVHTTRIYNGKTMPNLEASFRALRVLHTAKDLFNLYGFH</sequence>
<organism evidence="1 2">
    <name type="scientific">Acinetobacter baumannii 99063</name>
    <dbReference type="NCBI Taxonomy" id="1310630"/>
    <lineage>
        <taxon>Bacteria</taxon>
        <taxon>Pseudomonadati</taxon>
        <taxon>Pseudomonadota</taxon>
        <taxon>Gammaproteobacteria</taxon>
        <taxon>Moraxellales</taxon>
        <taxon>Moraxellaceae</taxon>
        <taxon>Acinetobacter</taxon>
        <taxon>Acinetobacter calcoaceticus/baumannii complex</taxon>
    </lineage>
</organism>
<dbReference type="Proteomes" id="UP000020735">
    <property type="component" value="Unassembled WGS sequence"/>
</dbReference>
<evidence type="ECO:0000313" key="2">
    <source>
        <dbReference type="Proteomes" id="UP000020735"/>
    </source>
</evidence>